<comment type="caution">
    <text evidence="2">The sequence shown here is derived from an EMBL/GenBank/DDBJ whole genome shotgun (WGS) entry which is preliminary data.</text>
</comment>
<protein>
    <submittedName>
        <fullName evidence="2">Uncharacterized protein</fullName>
    </submittedName>
</protein>
<gene>
    <name evidence="2" type="ORF">RRG08_052609</name>
</gene>
<evidence type="ECO:0000256" key="1">
    <source>
        <dbReference type="SAM" id="MobiDB-lite"/>
    </source>
</evidence>
<dbReference type="AlphaFoldDB" id="A0AAE1A183"/>
<dbReference type="Proteomes" id="UP001283361">
    <property type="component" value="Unassembled WGS sequence"/>
</dbReference>
<dbReference type="EMBL" id="JAWDGP010002843">
    <property type="protein sequence ID" value="KAK3779389.1"/>
    <property type="molecule type" value="Genomic_DNA"/>
</dbReference>
<keyword evidence="3" id="KW-1185">Reference proteome</keyword>
<proteinExistence type="predicted"/>
<evidence type="ECO:0000313" key="3">
    <source>
        <dbReference type="Proteomes" id="UP001283361"/>
    </source>
</evidence>
<feature type="compositionally biased region" description="Polar residues" evidence="1">
    <location>
        <begin position="41"/>
        <end position="52"/>
    </location>
</feature>
<feature type="region of interest" description="Disordered" evidence="1">
    <location>
        <begin position="90"/>
        <end position="172"/>
    </location>
</feature>
<sequence length="172" mass="18910">MGCASSLSSQDSEEIFSEVKKNEHTMTIKVSNGDNIKPASAGQQNGLTSDGQEQAKVETETRLSVLRGDVVKKYEARAERDRLMKEKQKKMALAAETMSAQVLDERERLSLTSRSRATSRATSRTASPTGGSKTHRDKSLQPSLPNIVPEREEALGKVDQSHHQEESARVIS</sequence>
<evidence type="ECO:0000313" key="2">
    <source>
        <dbReference type="EMBL" id="KAK3779389.1"/>
    </source>
</evidence>
<feature type="compositionally biased region" description="Basic and acidic residues" evidence="1">
    <location>
        <begin position="149"/>
        <end position="172"/>
    </location>
</feature>
<organism evidence="2 3">
    <name type="scientific">Elysia crispata</name>
    <name type="common">lettuce slug</name>
    <dbReference type="NCBI Taxonomy" id="231223"/>
    <lineage>
        <taxon>Eukaryota</taxon>
        <taxon>Metazoa</taxon>
        <taxon>Spiralia</taxon>
        <taxon>Lophotrochozoa</taxon>
        <taxon>Mollusca</taxon>
        <taxon>Gastropoda</taxon>
        <taxon>Heterobranchia</taxon>
        <taxon>Euthyneura</taxon>
        <taxon>Panpulmonata</taxon>
        <taxon>Sacoglossa</taxon>
        <taxon>Placobranchoidea</taxon>
        <taxon>Plakobranchidae</taxon>
        <taxon>Elysia</taxon>
    </lineage>
</organism>
<reference evidence="2" key="1">
    <citation type="journal article" date="2023" name="G3 (Bethesda)">
        <title>A reference genome for the long-term kleptoplast-retaining sea slug Elysia crispata morphotype clarki.</title>
        <authorList>
            <person name="Eastman K.E."/>
            <person name="Pendleton A.L."/>
            <person name="Shaikh M.A."/>
            <person name="Suttiyut T."/>
            <person name="Ogas R."/>
            <person name="Tomko P."/>
            <person name="Gavelis G."/>
            <person name="Widhalm J.R."/>
            <person name="Wisecaver J.H."/>
        </authorList>
    </citation>
    <scope>NUCLEOTIDE SEQUENCE</scope>
    <source>
        <strain evidence="2">ECLA1</strain>
    </source>
</reference>
<feature type="compositionally biased region" description="Low complexity" evidence="1">
    <location>
        <begin position="110"/>
        <end position="127"/>
    </location>
</feature>
<name>A0AAE1A183_9GAST</name>
<feature type="region of interest" description="Disordered" evidence="1">
    <location>
        <begin position="26"/>
        <end position="60"/>
    </location>
</feature>
<accession>A0AAE1A183</accession>